<reference evidence="1" key="3">
    <citation type="journal article" date="2017" name="Nature">
        <title>Genome sequence of the progenitor of the wheat D genome Aegilops tauschii.</title>
        <authorList>
            <person name="Luo M.C."/>
            <person name="Gu Y.Q."/>
            <person name="Puiu D."/>
            <person name="Wang H."/>
            <person name="Twardziok S.O."/>
            <person name="Deal K.R."/>
            <person name="Huo N."/>
            <person name="Zhu T."/>
            <person name="Wang L."/>
            <person name="Wang Y."/>
            <person name="McGuire P.E."/>
            <person name="Liu S."/>
            <person name="Long H."/>
            <person name="Ramasamy R.K."/>
            <person name="Rodriguez J.C."/>
            <person name="Van S.L."/>
            <person name="Yuan L."/>
            <person name="Wang Z."/>
            <person name="Xia Z."/>
            <person name="Xiao L."/>
            <person name="Anderson O.D."/>
            <person name="Ouyang S."/>
            <person name="Liang Y."/>
            <person name="Zimin A.V."/>
            <person name="Pertea G."/>
            <person name="Qi P."/>
            <person name="Bennetzen J.L."/>
            <person name="Dai X."/>
            <person name="Dawson M.W."/>
            <person name="Muller H.G."/>
            <person name="Kugler K."/>
            <person name="Rivarola-Duarte L."/>
            <person name="Spannagl M."/>
            <person name="Mayer K.F.X."/>
            <person name="Lu F.H."/>
            <person name="Bevan M.W."/>
            <person name="Leroy P."/>
            <person name="Li P."/>
            <person name="You F.M."/>
            <person name="Sun Q."/>
            <person name="Liu Z."/>
            <person name="Lyons E."/>
            <person name="Wicker T."/>
            <person name="Salzberg S.L."/>
            <person name="Devos K.M."/>
            <person name="Dvorak J."/>
        </authorList>
    </citation>
    <scope>NUCLEOTIDE SEQUENCE [LARGE SCALE GENOMIC DNA]</scope>
    <source>
        <strain evidence="1">cv. AL8/78</strain>
    </source>
</reference>
<dbReference type="PANTHER" id="PTHR46481:SF5">
    <property type="entry name" value="OS08G0393150 PROTEIN"/>
    <property type="match status" value="1"/>
</dbReference>
<accession>A0A453BLS5</accession>
<evidence type="ECO:0000313" key="2">
    <source>
        <dbReference type="Proteomes" id="UP000015105"/>
    </source>
</evidence>
<dbReference type="Gramene" id="AET2Gv20557400.2">
    <property type="protein sequence ID" value="AET2Gv20557400.2"/>
    <property type="gene ID" value="AET2Gv20557400"/>
</dbReference>
<reference evidence="2" key="2">
    <citation type="journal article" date="2017" name="Nat. Plants">
        <title>The Aegilops tauschii genome reveals multiple impacts of transposons.</title>
        <authorList>
            <person name="Zhao G."/>
            <person name="Zou C."/>
            <person name="Li K."/>
            <person name="Wang K."/>
            <person name="Li T."/>
            <person name="Gao L."/>
            <person name="Zhang X."/>
            <person name="Wang H."/>
            <person name="Yang Z."/>
            <person name="Liu X."/>
            <person name="Jiang W."/>
            <person name="Mao L."/>
            <person name="Kong X."/>
            <person name="Jiao Y."/>
            <person name="Jia J."/>
        </authorList>
    </citation>
    <scope>NUCLEOTIDE SEQUENCE [LARGE SCALE GENOMIC DNA]</scope>
    <source>
        <strain evidence="2">cv. AL8/78</strain>
    </source>
</reference>
<reference evidence="1" key="5">
    <citation type="journal article" date="2021" name="G3 (Bethesda)">
        <title>Aegilops tauschii genome assembly Aet v5.0 features greater sequence contiguity and improved annotation.</title>
        <authorList>
            <person name="Wang L."/>
            <person name="Zhu T."/>
            <person name="Rodriguez J.C."/>
            <person name="Deal K.R."/>
            <person name="Dubcovsky J."/>
            <person name="McGuire P.E."/>
            <person name="Lux T."/>
            <person name="Spannagl M."/>
            <person name="Mayer K.F.X."/>
            <person name="Baldrich P."/>
            <person name="Meyers B.C."/>
            <person name="Huo N."/>
            <person name="Gu Y.Q."/>
            <person name="Zhou H."/>
            <person name="Devos K.M."/>
            <person name="Bennetzen J.L."/>
            <person name="Unver T."/>
            <person name="Budak H."/>
            <person name="Gulick P.J."/>
            <person name="Galiba G."/>
            <person name="Kalapos B."/>
            <person name="Nelson D.R."/>
            <person name="Li P."/>
            <person name="You F.M."/>
            <person name="Luo M.C."/>
            <person name="Dvorak J."/>
        </authorList>
    </citation>
    <scope>NUCLEOTIDE SEQUENCE [LARGE SCALE GENOMIC DNA]</scope>
    <source>
        <strain evidence="1">cv. AL8/78</strain>
    </source>
</reference>
<evidence type="ECO:0000313" key="1">
    <source>
        <dbReference type="EnsemblPlants" id="AET2Gv20557400.2"/>
    </source>
</evidence>
<dbReference type="Proteomes" id="UP000015105">
    <property type="component" value="Chromosome 2D"/>
</dbReference>
<reference evidence="1" key="4">
    <citation type="submission" date="2019-03" db="UniProtKB">
        <authorList>
            <consortium name="EnsemblPlants"/>
        </authorList>
    </citation>
    <scope>IDENTIFICATION</scope>
</reference>
<sequence length="205" mass="24396">ADSMDENTSQVPHARRSKVWEHYEVDLVLVDGDLKAEACRKRFLLTMKRKPSEGLFVFDEKVCREHMVKYCIHVEIPFLKFEDPHLQPWIDSMQPAFQIKGRHTIRDDAVKMYKGMKKDIEAELQNLDSRICLTSDMWTSSQLGLHVHRRPLYQCRIQLQEEDHKFRRSEVSPHRLCNRRRNSSLLNRMGHKGQIIHFDTRLCQQ</sequence>
<protein>
    <recommendedName>
        <fullName evidence="3">hAT-like transposase RNase-H fold domain-containing protein</fullName>
    </recommendedName>
</protein>
<organism evidence="1 2">
    <name type="scientific">Aegilops tauschii subsp. strangulata</name>
    <name type="common">Goatgrass</name>
    <dbReference type="NCBI Taxonomy" id="200361"/>
    <lineage>
        <taxon>Eukaryota</taxon>
        <taxon>Viridiplantae</taxon>
        <taxon>Streptophyta</taxon>
        <taxon>Embryophyta</taxon>
        <taxon>Tracheophyta</taxon>
        <taxon>Spermatophyta</taxon>
        <taxon>Magnoliopsida</taxon>
        <taxon>Liliopsida</taxon>
        <taxon>Poales</taxon>
        <taxon>Poaceae</taxon>
        <taxon>BOP clade</taxon>
        <taxon>Pooideae</taxon>
        <taxon>Triticodae</taxon>
        <taxon>Triticeae</taxon>
        <taxon>Triticinae</taxon>
        <taxon>Aegilops</taxon>
    </lineage>
</organism>
<evidence type="ECO:0008006" key="3">
    <source>
        <dbReference type="Google" id="ProtNLM"/>
    </source>
</evidence>
<keyword evidence="2" id="KW-1185">Reference proteome</keyword>
<proteinExistence type="predicted"/>
<name>A0A453BLS5_AEGTS</name>
<dbReference type="PANTHER" id="PTHR46481">
    <property type="entry name" value="ZINC FINGER BED DOMAIN-CONTAINING PROTEIN 4"/>
    <property type="match status" value="1"/>
</dbReference>
<dbReference type="EnsemblPlants" id="AET2Gv20557400.2">
    <property type="protein sequence ID" value="AET2Gv20557400.2"/>
    <property type="gene ID" value="AET2Gv20557400"/>
</dbReference>
<dbReference type="InterPro" id="IPR052035">
    <property type="entry name" value="ZnF_BED_domain_contain"/>
</dbReference>
<reference evidence="2" key="1">
    <citation type="journal article" date="2014" name="Science">
        <title>Ancient hybridizations among the ancestral genomes of bread wheat.</title>
        <authorList>
            <consortium name="International Wheat Genome Sequencing Consortium,"/>
            <person name="Marcussen T."/>
            <person name="Sandve S.R."/>
            <person name="Heier L."/>
            <person name="Spannagl M."/>
            <person name="Pfeifer M."/>
            <person name="Jakobsen K.S."/>
            <person name="Wulff B.B."/>
            <person name="Steuernagel B."/>
            <person name="Mayer K.F."/>
            <person name="Olsen O.A."/>
        </authorList>
    </citation>
    <scope>NUCLEOTIDE SEQUENCE [LARGE SCALE GENOMIC DNA]</scope>
    <source>
        <strain evidence="2">cv. AL8/78</strain>
    </source>
</reference>
<dbReference type="AlphaFoldDB" id="A0A453BLS5"/>